<gene>
    <name evidence="14" type="ORF">ONB1V03_LOCUS10355</name>
</gene>
<dbReference type="GO" id="GO:0005524">
    <property type="term" value="F:ATP binding"/>
    <property type="evidence" value="ECO:0007669"/>
    <property type="project" value="UniProtKB-UniRule"/>
</dbReference>
<keyword evidence="15" id="KW-1185">Reference proteome</keyword>
<keyword evidence="5" id="KW-0418">Kinase</keyword>
<evidence type="ECO:0000256" key="11">
    <source>
        <dbReference type="PROSITE-ProRule" id="PRU10141"/>
    </source>
</evidence>
<feature type="non-terminal residue" evidence="14">
    <location>
        <position position="360"/>
    </location>
</feature>
<dbReference type="PANTHER" id="PTHR11042:SF160">
    <property type="entry name" value="EUKARYOTIC TRANSLATION INITIATION FACTOR 2-ALPHA KINASE 1"/>
    <property type="match status" value="1"/>
</dbReference>
<evidence type="ECO:0000256" key="2">
    <source>
        <dbReference type="ARBA" id="ARBA00022527"/>
    </source>
</evidence>
<feature type="domain" description="Protein kinase" evidence="13">
    <location>
        <begin position="44"/>
        <end position="314"/>
    </location>
</feature>
<dbReference type="InterPro" id="IPR017441">
    <property type="entry name" value="Protein_kinase_ATP_BS"/>
</dbReference>
<sequence>MSTLHSYKSRDPQFFYEFITTKLQIQTEESSLIKINEGHYQHSFEMLCKIGSGGFGDVFKVKNKSSNEEYAVKVIDFIAKELNDKHKRDVYKEVEYLKRIDNKYIVQCMDAWREMDVVYIQLEMCSQNLTNILEIKPQVFKRLPKEPMNSYEYIISCEIFREVLECVQYLHGLSIIHRDLKPDNILISDNSLKGRFIKLCDFGLVTKHDNIIHNKTVNKHTAGVGTDPYIALEVIFGEKYDHKCDIHNLAVIGGDIFRINVLTDLDNNQQYSSTNRQLNEPVSQLKQILDQMLVRRWNERPECSEVLAKYNEWSIDKNILANDLEFESTLEKVHAIETQIRERDERRESMFPSIPPIGLP</sequence>
<dbReference type="InterPro" id="IPR050339">
    <property type="entry name" value="CC_SR_Kinase"/>
</dbReference>
<keyword evidence="2 12" id="KW-0723">Serine/threonine-protein kinase</keyword>
<dbReference type="Gene3D" id="3.30.200.20">
    <property type="entry name" value="Phosphorylase Kinase, domain 1"/>
    <property type="match status" value="1"/>
</dbReference>
<dbReference type="PROSITE" id="PS00107">
    <property type="entry name" value="PROTEIN_KINASE_ATP"/>
    <property type="match status" value="1"/>
</dbReference>
<evidence type="ECO:0000256" key="1">
    <source>
        <dbReference type="ARBA" id="ARBA00012513"/>
    </source>
</evidence>
<dbReference type="GO" id="GO:0005737">
    <property type="term" value="C:cytoplasm"/>
    <property type="evidence" value="ECO:0007669"/>
    <property type="project" value="TreeGrafter"/>
</dbReference>
<feature type="binding site" evidence="11">
    <location>
        <position position="80"/>
    </location>
    <ligand>
        <name>ATP</name>
        <dbReference type="ChEBI" id="CHEBI:30616"/>
    </ligand>
</feature>
<evidence type="ECO:0000256" key="12">
    <source>
        <dbReference type="RuleBase" id="RU000304"/>
    </source>
</evidence>
<dbReference type="EMBL" id="CAJPVJ010006988">
    <property type="protein sequence ID" value="CAG2170889.1"/>
    <property type="molecule type" value="Genomic_DNA"/>
</dbReference>
<name>A0A7R9M585_9ACAR</name>
<dbReference type="GO" id="GO:0004694">
    <property type="term" value="F:eukaryotic translation initiation factor 2alpha kinase activity"/>
    <property type="evidence" value="ECO:0007669"/>
    <property type="project" value="TreeGrafter"/>
</dbReference>
<dbReference type="PROSITE" id="PS00108">
    <property type="entry name" value="PROTEIN_KINASE_ST"/>
    <property type="match status" value="1"/>
</dbReference>
<keyword evidence="3" id="KW-0808">Transferase</keyword>
<protein>
    <recommendedName>
        <fullName evidence="1">non-specific serine/threonine protein kinase</fullName>
        <ecNumber evidence="1">2.7.11.1</ecNumber>
    </recommendedName>
</protein>
<dbReference type="PROSITE" id="PS50011">
    <property type="entry name" value="PROTEIN_KINASE_DOM"/>
    <property type="match status" value="1"/>
</dbReference>
<dbReference type="AlphaFoldDB" id="A0A7R9M585"/>
<keyword evidence="6 11" id="KW-0067">ATP-binding</keyword>
<evidence type="ECO:0000256" key="3">
    <source>
        <dbReference type="ARBA" id="ARBA00022679"/>
    </source>
</evidence>
<dbReference type="EMBL" id="OC921813">
    <property type="protein sequence ID" value="CAD7653702.1"/>
    <property type="molecule type" value="Genomic_DNA"/>
</dbReference>
<comment type="catalytic activity">
    <reaction evidence="9">
        <text>L-threonyl-[protein] + ATP = O-phospho-L-threonyl-[protein] + ADP + H(+)</text>
        <dbReference type="Rhea" id="RHEA:46608"/>
        <dbReference type="Rhea" id="RHEA-COMP:11060"/>
        <dbReference type="Rhea" id="RHEA-COMP:11605"/>
        <dbReference type="ChEBI" id="CHEBI:15378"/>
        <dbReference type="ChEBI" id="CHEBI:30013"/>
        <dbReference type="ChEBI" id="CHEBI:30616"/>
        <dbReference type="ChEBI" id="CHEBI:61977"/>
        <dbReference type="ChEBI" id="CHEBI:456216"/>
        <dbReference type="EC" id="2.7.11.1"/>
    </reaction>
    <physiologicalReaction direction="left-to-right" evidence="9">
        <dbReference type="Rhea" id="RHEA:46609"/>
    </physiologicalReaction>
</comment>
<comment type="catalytic activity">
    <reaction evidence="10">
        <text>L-seryl-[protein] + ATP = O-phospho-L-seryl-[protein] + ADP + H(+)</text>
        <dbReference type="Rhea" id="RHEA:17989"/>
        <dbReference type="Rhea" id="RHEA-COMP:9863"/>
        <dbReference type="Rhea" id="RHEA-COMP:11604"/>
        <dbReference type="ChEBI" id="CHEBI:15378"/>
        <dbReference type="ChEBI" id="CHEBI:29999"/>
        <dbReference type="ChEBI" id="CHEBI:30616"/>
        <dbReference type="ChEBI" id="CHEBI:83421"/>
        <dbReference type="ChEBI" id="CHEBI:456216"/>
        <dbReference type="EC" id="2.7.11.1"/>
    </reaction>
    <physiologicalReaction direction="left-to-right" evidence="10">
        <dbReference type="Rhea" id="RHEA:17990"/>
    </physiologicalReaction>
</comment>
<dbReference type="SMART" id="SM00220">
    <property type="entry name" value="S_TKc"/>
    <property type="match status" value="1"/>
</dbReference>
<evidence type="ECO:0000256" key="5">
    <source>
        <dbReference type="ARBA" id="ARBA00022777"/>
    </source>
</evidence>
<dbReference type="InterPro" id="IPR000719">
    <property type="entry name" value="Prot_kinase_dom"/>
</dbReference>
<evidence type="ECO:0000256" key="4">
    <source>
        <dbReference type="ARBA" id="ARBA00022741"/>
    </source>
</evidence>
<accession>A0A7R9M585</accession>
<evidence type="ECO:0000256" key="6">
    <source>
        <dbReference type="ARBA" id="ARBA00022840"/>
    </source>
</evidence>
<comment type="similarity">
    <text evidence="8">Belongs to the protein kinase superfamily. Ser/Thr protein kinase family. GCN2 subfamily.</text>
</comment>
<evidence type="ECO:0000256" key="8">
    <source>
        <dbReference type="ARBA" id="ARBA00037982"/>
    </source>
</evidence>
<dbReference type="EC" id="2.7.11.1" evidence="1"/>
<organism evidence="14">
    <name type="scientific">Oppiella nova</name>
    <dbReference type="NCBI Taxonomy" id="334625"/>
    <lineage>
        <taxon>Eukaryota</taxon>
        <taxon>Metazoa</taxon>
        <taxon>Ecdysozoa</taxon>
        <taxon>Arthropoda</taxon>
        <taxon>Chelicerata</taxon>
        <taxon>Arachnida</taxon>
        <taxon>Acari</taxon>
        <taxon>Acariformes</taxon>
        <taxon>Sarcoptiformes</taxon>
        <taxon>Oribatida</taxon>
        <taxon>Brachypylina</taxon>
        <taxon>Oppioidea</taxon>
        <taxon>Oppiidae</taxon>
        <taxon>Oppiella</taxon>
    </lineage>
</organism>
<dbReference type="Proteomes" id="UP000728032">
    <property type="component" value="Unassembled WGS sequence"/>
</dbReference>
<proteinExistence type="inferred from homology"/>
<evidence type="ECO:0000313" key="14">
    <source>
        <dbReference type="EMBL" id="CAD7653702.1"/>
    </source>
</evidence>
<dbReference type="GO" id="GO:0005634">
    <property type="term" value="C:nucleus"/>
    <property type="evidence" value="ECO:0007669"/>
    <property type="project" value="TreeGrafter"/>
</dbReference>
<dbReference type="OrthoDB" id="4062651at2759"/>
<dbReference type="Pfam" id="PF00069">
    <property type="entry name" value="Pkinase"/>
    <property type="match status" value="1"/>
</dbReference>
<dbReference type="InterPro" id="IPR011009">
    <property type="entry name" value="Kinase-like_dom_sf"/>
</dbReference>
<evidence type="ECO:0000256" key="10">
    <source>
        <dbReference type="ARBA" id="ARBA00048977"/>
    </source>
</evidence>
<dbReference type="SUPFAM" id="SSF56112">
    <property type="entry name" value="Protein kinase-like (PK-like)"/>
    <property type="match status" value="1"/>
</dbReference>
<dbReference type="Gene3D" id="1.10.510.10">
    <property type="entry name" value="Transferase(Phosphotransferase) domain 1"/>
    <property type="match status" value="1"/>
</dbReference>
<evidence type="ECO:0000256" key="9">
    <source>
        <dbReference type="ARBA" id="ARBA00048659"/>
    </source>
</evidence>
<keyword evidence="4 11" id="KW-0547">Nucleotide-binding</keyword>
<dbReference type="InterPro" id="IPR008271">
    <property type="entry name" value="Ser/Thr_kinase_AS"/>
</dbReference>
<dbReference type="GO" id="GO:0017148">
    <property type="term" value="P:negative regulation of translation"/>
    <property type="evidence" value="ECO:0007669"/>
    <property type="project" value="UniProtKB-KW"/>
</dbReference>
<evidence type="ECO:0000313" key="15">
    <source>
        <dbReference type="Proteomes" id="UP000728032"/>
    </source>
</evidence>
<dbReference type="PANTHER" id="PTHR11042">
    <property type="entry name" value="EUKARYOTIC TRANSLATION INITIATION FACTOR 2-ALPHA KINASE EIF2-ALPHA KINASE -RELATED"/>
    <property type="match status" value="1"/>
</dbReference>
<evidence type="ECO:0000256" key="7">
    <source>
        <dbReference type="ARBA" id="ARBA00023193"/>
    </source>
</evidence>
<keyword evidence="7" id="KW-0652">Protein synthesis inhibitor</keyword>
<evidence type="ECO:0000259" key="13">
    <source>
        <dbReference type="PROSITE" id="PS50011"/>
    </source>
</evidence>
<reference evidence="14" key="1">
    <citation type="submission" date="2020-11" db="EMBL/GenBank/DDBJ databases">
        <authorList>
            <person name="Tran Van P."/>
        </authorList>
    </citation>
    <scope>NUCLEOTIDE SEQUENCE</scope>
</reference>